<sequence length="443" mass="49711">MNGEFQNGKIPLLTKVIITMSPLINDIKIIKSFISKGVTIFRINFSHGSAEEHKKVIENLRKASKDLDKVITICLDTKGQEFRISLIDSSEINVKKNDTLTFSRKKQSNSIFVPIKDFTVLKTGMKFYLDDGMLTLEVVELGYDHIKGKALNSHRLKNNKKANFPGIEFPDDNLNNENKKDILFGVQNNIDVIFASFILSKENVLKIKEIADGIPVYSKIEAVKAIDNIDDIIDISDGIMVARGDLGVETGFIEMFGVQKDVSNKCIKKFKPVICATQMLESMTSSTIPLRSEISDIGNAVLDEYDALMLSGETAVGSNPLLCADYMMEIINNAEKYVESTGTGCKCPFIGKNKSTCIILETNDLKTINWLYQMRLGVITYVFSSNCKLLSVINLYRGMIPLIKKTESVTDLANRLKAEFGYKRVLLFYFAKDSECLKKIEVF</sequence>
<evidence type="ECO:0000256" key="2">
    <source>
        <dbReference type="ARBA" id="ARBA00004997"/>
    </source>
</evidence>
<comment type="catalytic activity">
    <reaction evidence="13 14">
        <text>pyruvate + ATP = phosphoenolpyruvate + ADP + H(+)</text>
        <dbReference type="Rhea" id="RHEA:18157"/>
        <dbReference type="ChEBI" id="CHEBI:15361"/>
        <dbReference type="ChEBI" id="CHEBI:15378"/>
        <dbReference type="ChEBI" id="CHEBI:30616"/>
        <dbReference type="ChEBI" id="CHEBI:58702"/>
        <dbReference type="ChEBI" id="CHEBI:456216"/>
        <dbReference type="EC" id="2.7.1.40"/>
    </reaction>
</comment>
<dbReference type="VEuPathDB" id="MicrosporidiaDB:NCER_100383"/>
<evidence type="ECO:0000256" key="5">
    <source>
        <dbReference type="ARBA" id="ARBA00022679"/>
    </source>
</evidence>
<evidence type="ECO:0000259" key="15">
    <source>
        <dbReference type="Pfam" id="PF00224"/>
    </source>
</evidence>
<keyword evidence="8 14" id="KW-0418">Kinase</keyword>
<dbReference type="InterPro" id="IPR015793">
    <property type="entry name" value="Pyrv_Knase_brl"/>
</dbReference>
<dbReference type="OMA" id="ESANGHY"/>
<organism evidence="17">
    <name type="scientific">Vairimorpha ceranae (strain BRL01)</name>
    <name type="common">Microsporidian parasite</name>
    <name type="synonym">Nosema ceranae</name>
    <dbReference type="NCBI Taxonomy" id="578460"/>
    <lineage>
        <taxon>Eukaryota</taxon>
        <taxon>Fungi</taxon>
        <taxon>Fungi incertae sedis</taxon>
        <taxon>Microsporidia</taxon>
        <taxon>Nosematidae</taxon>
        <taxon>Vairimorpha</taxon>
    </lineage>
</organism>
<evidence type="ECO:0000256" key="13">
    <source>
        <dbReference type="ARBA" id="ARBA00048152"/>
    </source>
</evidence>
<evidence type="ECO:0000313" key="16">
    <source>
        <dbReference type="EMBL" id="EEQ82843.1"/>
    </source>
</evidence>
<dbReference type="PANTHER" id="PTHR11817">
    <property type="entry name" value="PYRUVATE KINASE"/>
    <property type="match status" value="1"/>
</dbReference>
<dbReference type="Proteomes" id="UP000009082">
    <property type="component" value="Unassembled WGS sequence"/>
</dbReference>
<dbReference type="InterPro" id="IPR011037">
    <property type="entry name" value="Pyrv_Knase-like_insert_dom_sf"/>
</dbReference>
<dbReference type="SUPFAM" id="SSF51621">
    <property type="entry name" value="Phosphoenolpyruvate/pyruvate domain"/>
    <property type="match status" value="1"/>
</dbReference>
<dbReference type="InterPro" id="IPR015806">
    <property type="entry name" value="Pyrv_Knase_insert_dom_sf"/>
</dbReference>
<dbReference type="InParanoid" id="C4V7F4"/>
<dbReference type="InterPro" id="IPR001697">
    <property type="entry name" value="Pyr_Knase"/>
</dbReference>
<dbReference type="GO" id="GO:0000287">
    <property type="term" value="F:magnesium ion binding"/>
    <property type="evidence" value="ECO:0007669"/>
    <property type="project" value="InterPro"/>
</dbReference>
<comment type="pathway">
    <text evidence="2 14">Carbohydrate degradation; glycolysis; pyruvate from D-glyceraldehyde 3-phosphate: step 5/5.</text>
</comment>
<dbReference type="GO" id="GO:0030955">
    <property type="term" value="F:potassium ion binding"/>
    <property type="evidence" value="ECO:0007669"/>
    <property type="project" value="InterPro"/>
</dbReference>
<dbReference type="InterPro" id="IPR015813">
    <property type="entry name" value="Pyrv/PenolPyrv_kinase-like_dom"/>
</dbReference>
<keyword evidence="12" id="KW-0670">Pyruvate</keyword>
<dbReference type="GO" id="GO:0016301">
    <property type="term" value="F:kinase activity"/>
    <property type="evidence" value="ECO:0007669"/>
    <property type="project" value="UniProtKB-KW"/>
</dbReference>
<dbReference type="Pfam" id="PF00224">
    <property type="entry name" value="PK"/>
    <property type="match status" value="1"/>
</dbReference>
<keyword evidence="6" id="KW-0479">Metal-binding</keyword>
<keyword evidence="11 14" id="KW-0324">Glycolysis</keyword>
<dbReference type="GO" id="GO:0004743">
    <property type="term" value="F:pyruvate kinase activity"/>
    <property type="evidence" value="ECO:0007669"/>
    <property type="project" value="UniProtKB-EC"/>
</dbReference>
<reference evidence="17" key="1">
    <citation type="journal article" date="2009" name="PLoS Pathog.">
        <title>Genomic analyses of the microsporidian Nosema ceranae, an emergent pathogen of honey bees.</title>
        <authorList>
            <person name="Cornman R.S."/>
            <person name="Chen Y.P."/>
            <person name="Schatz M.C."/>
            <person name="Street C."/>
            <person name="Zhao Y."/>
            <person name="Desany B."/>
            <person name="Egholm M."/>
            <person name="Hutchison S."/>
            <person name="Pettis J.S."/>
            <person name="Lipkin W.I."/>
            <person name="Evans J.D."/>
        </authorList>
    </citation>
    <scope>NUCLEOTIDE SEQUENCE [LARGE SCALE GENOMIC DNA]</scope>
    <source>
        <strain evidence="17">BRL01</strain>
    </source>
</reference>
<gene>
    <name evidence="16" type="ORF">NCER_100383</name>
</gene>
<evidence type="ECO:0000256" key="4">
    <source>
        <dbReference type="ARBA" id="ARBA00012142"/>
    </source>
</evidence>
<evidence type="ECO:0000256" key="12">
    <source>
        <dbReference type="ARBA" id="ARBA00023317"/>
    </source>
</evidence>
<accession>C4V7F4</accession>
<evidence type="ECO:0000256" key="6">
    <source>
        <dbReference type="ARBA" id="ARBA00022723"/>
    </source>
</evidence>
<dbReference type="AlphaFoldDB" id="C4V7F4"/>
<keyword evidence="9" id="KW-0067">ATP-binding</keyword>
<evidence type="ECO:0000256" key="9">
    <source>
        <dbReference type="ARBA" id="ARBA00022840"/>
    </source>
</evidence>
<dbReference type="EMBL" id="ACOL01000019">
    <property type="protein sequence ID" value="EEQ82843.1"/>
    <property type="molecule type" value="Genomic_DNA"/>
</dbReference>
<evidence type="ECO:0000256" key="8">
    <source>
        <dbReference type="ARBA" id="ARBA00022777"/>
    </source>
</evidence>
<dbReference type="GO" id="GO:0005524">
    <property type="term" value="F:ATP binding"/>
    <property type="evidence" value="ECO:0007669"/>
    <property type="project" value="UniProtKB-KW"/>
</dbReference>
<dbReference type="SUPFAM" id="SSF50800">
    <property type="entry name" value="PK beta-barrel domain-like"/>
    <property type="match status" value="1"/>
</dbReference>
<keyword evidence="5 14" id="KW-0808">Transferase</keyword>
<dbReference type="NCBIfam" id="TIGR01064">
    <property type="entry name" value="pyruv_kin"/>
    <property type="match status" value="1"/>
</dbReference>
<dbReference type="InterPro" id="IPR040442">
    <property type="entry name" value="Pyrv_kinase-like_dom_sf"/>
</dbReference>
<dbReference type="FunCoup" id="C4V7F4">
    <property type="interactions" value="64"/>
</dbReference>
<proteinExistence type="inferred from homology"/>
<dbReference type="Gene3D" id="3.20.20.60">
    <property type="entry name" value="Phosphoenolpyruvate-binding domains"/>
    <property type="match status" value="1"/>
</dbReference>
<dbReference type="UniPathway" id="UPA00109">
    <property type="reaction ID" value="UER00188"/>
</dbReference>
<evidence type="ECO:0000256" key="3">
    <source>
        <dbReference type="ARBA" id="ARBA00008663"/>
    </source>
</evidence>
<feature type="domain" description="Pyruvate kinase barrel" evidence="15">
    <location>
        <begin position="14"/>
        <end position="321"/>
    </location>
</feature>
<name>C4V7F4_VAIC1</name>
<dbReference type="HOGENOM" id="CLU_015439_1_1_1"/>
<evidence type="ECO:0000256" key="1">
    <source>
        <dbReference type="ARBA" id="ARBA00001958"/>
    </source>
</evidence>
<dbReference type="OrthoDB" id="108365at2759"/>
<evidence type="ECO:0000256" key="14">
    <source>
        <dbReference type="RuleBase" id="RU000504"/>
    </source>
</evidence>
<dbReference type="KEGG" id="nce:NCER_100383"/>
<evidence type="ECO:0000256" key="10">
    <source>
        <dbReference type="ARBA" id="ARBA00022842"/>
    </source>
</evidence>
<dbReference type="PRINTS" id="PR01050">
    <property type="entry name" value="PYRUVTKNASE"/>
</dbReference>
<dbReference type="STRING" id="578460.C4V7F4"/>
<evidence type="ECO:0000256" key="7">
    <source>
        <dbReference type="ARBA" id="ARBA00022741"/>
    </source>
</evidence>
<dbReference type="EC" id="2.7.1.40" evidence="4 14"/>
<protein>
    <recommendedName>
        <fullName evidence="4 14">Pyruvate kinase</fullName>
        <ecNumber evidence="4 14">2.7.1.40</ecNumber>
    </recommendedName>
</protein>
<evidence type="ECO:0000313" key="17">
    <source>
        <dbReference type="Proteomes" id="UP000009082"/>
    </source>
</evidence>
<comment type="cofactor">
    <cofactor evidence="1">
        <name>K(+)</name>
        <dbReference type="ChEBI" id="CHEBI:29103"/>
    </cofactor>
</comment>
<dbReference type="Gene3D" id="2.40.33.10">
    <property type="entry name" value="PK beta-barrel domain-like"/>
    <property type="match status" value="1"/>
</dbReference>
<evidence type="ECO:0000256" key="11">
    <source>
        <dbReference type="ARBA" id="ARBA00023152"/>
    </source>
</evidence>
<keyword evidence="10 14" id="KW-0460">Magnesium</keyword>
<comment type="similarity">
    <text evidence="3 14">Belongs to the pyruvate kinase family.</text>
</comment>
<keyword evidence="7" id="KW-0547">Nucleotide-binding</keyword>